<protein>
    <recommendedName>
        <fullName evidence="3">Metal-binding protein</fullName>
    </recommendedName>
</protein>
<dbReference type="EMBL" id="CP001322">
    <property type="protein sequence ID" value="ACL04731.1"/>
    <property type="molecule type" value="Genomic_DNA"/>
</dbReference>
<dbReference type="eggNOG" id="COG4887">
    <property type="taxonomic scope" value="Bacteria"/>
</dbReference>
<name>B8FBH8_DESAL</name>
<dbReference type="Proteomes" id="UP000000739">
    <property type="component" value="Chromosome"/>
</dbReference>
<reference evidence="1 2" key="1">
    <citation type="journal article" date="2012" name="Environ. Microbiol.">
        <title>The genome sequence of Desulfatibacillum alkenivorans AK-01: a blueprint for anaerobic alkane oxidation.</title>
        <authorList>
            <person name="Callaghan A.V."/>
            <person name="Morris B.E."/>
            <person name="Pereira I.A."/>
            <person name="McInerney M.J."/>
            <person name="Austin R.N."/>
            <person name="Groves J.T."/>
            <person name="Kukor J.J."/>
            <person name="Suflita J.M."/>
            <person name="Young L.Y."/>
            <person name="Zylstra G.J."/>
            <person name="Wawrik B."/>
        </authorList>
    </citation>
    <scope>NUCLEOTIDE SEQUENCE [LARGE SCALE GENOMIC DNA]</scope>
    <source>
        <strain evidence="1 2">AK-01</strain>
    </source>
</reference>
<dbReference type="KEGG" id="dal:Dalk_3041"/>
<dbReference type="HOGENOM" id="CLU_091350_1_0_7"/>
<keyword evidence="2" id="KW-1185">Reference proteome</keyword>
<dbReference type="AlphaFoldDB" id="B8FBH8"/>
<evidence type="ECO:0000313" key="2">
    <source>
        <dbReference type="Proteomes" id="UP000000739"/>
    </source>
</evidence>
<sequence>MAEDKKRAAHCAQCDLDLFERSCLFESGKGAKGCPTLTRQDVVRAANKAYEAPETLEFARQASIQESECYANRDQSPYVLQPCKTRIVEVAEFAQKMGYKRLGLAFCLGLMNEAKTVAEIFEAWGFEMVSVMCKAGRTSKKAVLGLEDDEMIYRGMDEPACNPVFQAELLNHERTEFNILLGLCVGHDSLFFQHAKAPTTVLAVKDRVTGHNPLAAVYGVSMYHQRIKIPGL</sequence>
<evidence type="ECO:0008006" key="3">
    <source>
        <dbReference type="Google" id="ProtNLM"/>
    </source>
</evidence>
<evidence type="ECO:0000313" key="1">
    <source>
        <dbReference type="EMBL" id="ACL04731.1"/>
    </source>
</evidence>
<dbReference type="Pfam" id="PF08901">
    <property type="entry name" value="DUF1847"/>
    <property type="match status" value="1"/>
</dbReference>
<dbReference type="RefSeq" id="WP_015947791.1">
    <property type="nucleotide sequence ID" value="NC_011768.1"/>
</dbReference>
<organism evidence="1 2">
    <name type="scientific">Desulfatibacillum aliphaticivorans</name>
    <dbReference type="NCBI Taxonomy" id="218208"/>
    <lineage>
        <taxon>Bacteria</taxon>
        <taxon>Pseudomonadati</taxon>
        <taxon>Thermodesulfobacteriota</taxon>
        <taxon>Desulfobacteria</taxon>
        <taxon>Desulfobacterales</taxon>
        <taxon>Desulfatibacillaceae</taxon>
        <taxon>Desulfatibacillum</taxon>
    </lineage>
</organism>
<accession>B8FBH8</accession>
<proteinExistence type="predicted"/>
<dbReference type="InterPro" id="IPR014997">
    <property type="entry name" value="DUF1847"/>
</dbReference>
<gene>
    <name evidence="1" type="ordered locus">Dalk_3041</name>
</gene>